<evidence type="ECO:0000313" key="2">
    <source>
        <dbReference type="EMBL" id="JAD55412.1"/>
    </source>
</evidence>
<feature type="compositionally biased region" description="Gly residues" evidence="1">
    <location>
        <begin position="72"/>
        <end position="83"/>
    </location>
</feature>
<sequence length="168" mass="17583">MYCSLRTRDRCADCRFARILLTRLGSTAAVETSWPALSPWHSLCASSVSPFSGFSSLKLLWSDGDDELGAGAGATCGGGGGGRSSANMDKSWSSSRRSKSCAPTPALSSGTASRKATESLTERRCAPRLAAEKSRNSSTHDGCCWCWCCGGSGGMGAARNAPTEGLRW</sequence>
<dbReference type="EMBL" id="GBRH01242483">
    <property type="protein sequence ID" value="JAD55412.1"/>
    <property type="molecule type" value="Transcribed_RNA"/>
</dbReference>
<reference evidence="2" key="2">
    <citation type="journal article" date="2015" name="Data Brief">
        <title>Shoot transcriptome of the giant reed, Arundo donax.</title>
        <authorList>
            <person name="Barrero R.A."/>
            <person name="Guerrero F.D."/>
            <person name="Moolhuijzen P."/>
            <person name="Goolsby J.A."/>
            <person name="Tidwell J."/>
            <person name="Bellgard S.E."/>
            <person name="Bellgard M.I."/>
        </authorList>
    </citation>
    <scope>NUCLEOTIDE SEQUENCE</scope>
    <source>
        <tissue evidence="2">Shoot tissue taken approximately 20 cm above the soil surface</tissue>
    </source>
</reference>
<reference evidence="2" key="1">
    <citation type="submission" date="2014-09" db="EMBL/GenBank/DDBJ databases">
        <authorList>
            <person name="Magalhaes I.L.F."/>
            <person name="Oliveira U."/>
            <person name="Santos F.R."/>
            <person name="Vidigal T.H.D.A."/>
            <person name="Brescovit A.D."/>
            <person name="Santos A.J."/>
        </authorList>
    </citation>
    <scope>NUCLEOTIDE SEQUENCE</scope>
    <source>
        <tissue evidence="2">Shoot tissue taken approximately 20 cm above the soil surface</tissue>
    </source>
</reference>
<dbReference type="AlphaFoldDB" id="A0A0A9B7Z7"/>
<name>A0A0A9B7Z7_ARUDO</name>
<organism evidence="2">
    <name type="scientific">Arundo donax</name>
    <name type="common">Giant reed</name>
    <name type="synonym">Donax arundinaceus</name>
    <dbReference type="NCBI Taxonomy" id="35708"/>
    <lineage>
        <taxon>Eukaryota</taxon>
        <taxon>Viridiplantae</taxon>
        <taxon>Streptophyta</taxon>
        <taxon>Embryophyta</taxon>
        <taxon>Tracheophyta</taxon>
        <taxon>Spermatophyta</taxon>
        <taxon>Magnoliopsida</taxon>
        <taxon>Liliopsida</taxon>
        <taxon>Poales</taxon>
        <taxon>Poaceae</taxon>
        <taxon>PACMAD clade</taxon>
        <taxon>Arundinoideae</taxon>
        <taxon>Arundineae</taxon>
        <taxon>Arundo</taxon>
    </lineage>
</organism>
<protein>
    <submittedName>
        <fullName evidence="2">Uncharacterized protein</fullName>
    </submittedName>
</protein>
<evidence type="ECO:0000256" key="1">
    <source>
        <dbReference type="SAM" id="MobiDB-lite"/>
    </source>
</evidence>
<feature type="region of interest" description="Disordered" evidence="1">
    <location>
        <begin position="72"/>
        <end position="115"/>
    </location>
</feature>
<accession>A0A0A9B7Z7</accession>
<proteinExistence type="predicted"/>